<proteinExistence type="predicted"/>
<evidence type="ECO:0000313" key="1">
    <source>
        <dbReference type="EMBL" id="NWW72784.1"/>
    </source>
</evidence>
<feature type="non-terminal residue" evidence="1">
    <location>
        <position position="90"/>
    </location>
</feature>
<organism evidence="1 2">
    <name type="scientific">Climacteris rufus</name>
    <name type="common">rufous treecreeper</name>
    <dbReference type="NCBI Taxonomy" id="47695"/>
    <lineage>
        <taxon>Eukaryota</taxon>
        <taxon>Metazoa</taxon>
        <taxon>Chordata</taxon>
        <taxon>Craniata</taxon>
        <taxon>Vertebrata</taxon>
        <taxon>Euteleostomi</taxon>
        <taxon>Archelosauria</taxon>
        <taxon>Archosauria</taxon>
        <taxon>Dinosauria</taxon>
        <taxon>Saurischia</taxon>
        <taxon>Theropoda</taxon>
        <taxon>Coelurosauria</taxon>
        <taxon>Aves</taxon>
        <taxon>Neognathae</taxon>
        <taxon>Neoaves</taxon>
        <taxon>Telluraves</taxon>
        <taxon>Australaves</taxon>
        <taxon>Passeriformes</taxon>
        <taxon>Climacteridae</taxon>
        <taxon>Climacteris</taxon>
    </lineage>
</organism>
<reference evidence="1 2" key="1">
    <citation type="submission" date="2019-09" db="EMBL/GenBank/DDBJ databases">
        <title>Bird 10,000 Genomes (B10K) Project - Family phase.</title>
        <authorList>
            <person name="Zhang G."/>
        </authorList>
    </citation>
    <scope>NUCLEOTIDE SEQUENCE [LARGE SCALE GENOMIC DNA]</scope>
    <source>
        <strain evidence="1">B10K-DU-029-53</strain>
    </source>
</reference>
<dbReference type="AlphaFoldDB" id="A0A7K6QH40"/>
<name>A0A7K6QH40_9PASS</name>
<keyword evidence="2" id="KW-1185">Reference proteome</keyword>
<evidence type="ECO:0000313" key="2">
    <source>
        <dbReference type="Proteomes" id="UP000580879"/>
    </source>
</evidence>
<dbReference type="EMBL" id="VZRZ01002175">
    <property type="protein sequence ID" value="NWW72784.1"/>
    <property type="molecule type" value="Genomic_DNA"/>
</dbReference>
<gene>
    <name evidence="1" type="primary">Erv31_2</name>
    <name evidence="1" type="ORF">CLIRUF_R15156</name>
</gene>
<feature type="non-terminal residue" evidence="1">
    <location>
        <position position="1"/>
    </location>
</feature>
<accession>A0A7K6QH40</accession>
<sequence length="90" mass="10034">QKDTTLFWCNGSNNDFFSPFAGMAKLHNYWSRSSSVNIPWDAPDGLFWICGRKAYIKLPNDWRGVCTTGTIHTGFVLLPKAVGKNLGVPV</sequence>
<comment type="caution">
    <text evidence="1">The sequence shown here is derived from an EMBL/GenBank/DDBJ whole genome shotgun (WGS) entry which is preliminary data.</text>
</comment>
<dbReference type="Proteomes" id="UP000580879">
    <property type="component" value="Unassembled WGS sequence"/>
</dbReference>
<dbReference type="OrthoDB" id="9950230at2759"/>
<protein>
    <submittedName>
        <fullName evidence="1">ENR1 protein</fullName>
    </submittedName>
</protein>